<evidence type="ECO:0000313" key="3">
    <source>
        <dbReference type="Proteomes" id="UP000198848"/>
    </source>
</evidence>
<protein>
    <submittedName>
        <fullName evidence="2">Uncharacterized protein</fullName>
    </submittedName>
</protein>
<proteinExistence type="predicted"/>
<reference evidence="3" key="1">
    <citation type="submission" date="2016-10" db="EMBL/GenBank/DDBJ databases">
        <authorList>
            <person name="Varghese N."/>
            <person name="Submissions S."/>
        </authorList>
    </citation>
    <scope>NUCLEOTIDE SEQUENCE [LARGE SCALE GENOMIC DNA]</scope>
    <source>
        <strain evidence="3">DSM 24767</strain>
    </source>
</reference>
<accession>A0A1H1IAY0</accession>
<sequence>MAMAFFAAFGAIIFVHGVVTGEVYRILMGCIFGMLAAGVVLSSAFERWATDHALVILAVMILVFLTSLQWQGP</sequence>
<feature type="transmembrane region" description="Helical" evidence="1">
    <location>
        <begin position="52"/>
        <end position="70"/>
    </location>
</feature>
<evidence type="ECO:0000313" key="2">
    <source>
        <dbReference type="EMBL" id="SDR34518.1"/>
    </source>
</evidence>
<dbReference type="AlphaFoldDB" id="A0A1H1IAY0"/>
<name>A0A1H1IAY0_NATTX</name>
<dbReference type="STRING" id="1095778.SAMN04489842_3350"/>
<keyword evidence="3" id="KW-1185">Reference proteome</keyword>
<evidence type="ECO:0000256" key="1">
    <source>
        <dbReference type="SAM" id="Phobius"/>
    </source>
</evidence>
<gene>
    <name evidence="2" type="ORF">SAMN04489842_3350</name>
</gene>
<keyword evidence="1" id="KW-0812">Transmembrane</keyword>
<feature type="transmembrane region" description="Helical" evidence="1">
    <location>
        <begin position="26"/>
        <end position="45"/>
    </location>
</feature>
<organism evidence="2 3">
    <name type="scientific">Natronobacterium texcoconense</name>
    <dbReference type="NCBI Taxonomy" id="1095778"/>
    <lineage>
        <taxon>Archaea</taxon>
        <taxon>Methanobacteriati</taxon>
        <taxon>Methanobacteriota</taxon>
        <taxon>Stenosarchaea group</taxon>
        <taxon>Halobacteria</taxon>
        <taxon>Halobacteriales</taxon>
        <taxon>Natrialbaceae</taxon>
        <taxon>Natronobacterium</taxon>
    </lineage>
</organism>
<dbReference type="EMBL" id="FNLC01000004">
    <property type="protein sequence ID" value="SDR34518.1"/>
    <property type="molecule type" value="Genomic_DNA"/>
</dbReference>
<keyword evidence="1" id="KW-1133">Transmembrane helix</keyword>
<dbReference type="Proteomes" id="UP000198848">
    <property type="component" value="Unassembled WGS sequence"/>
</dbReference>
<keyword evidence="1" id="KW-0472">Membrane</keyword>